<proteinExistence type="predicted"/>
<dbReference type="Gene3D" id="2.120.10.30">
    <property type="entry name" value="TolB, C-terminal domain"/>
    <property type="match status" value="3"/>
</dbReference>
<dbReference type="NCBIfam" id="TIGR02608">
    <property type="entry name" value="delta_60_rpt"/>
    <property type="match status" value="5"/>
</dbReference>
<dbReference type="PROSITE" id="PS51120">
    <property type="entry name" value="LDLRB"/>
    <property type="match status" value="2"/>
</dbReference>
<dbReference type="SMART" id="SM00237">
    <property type="entry name" value="Calx_beta"/>
    <property type="match status" value="2"/>
</dbReference>
<feature type="domain" description="Calx-beta" evidence="4">
    <location>
        <begin position="647"/>
        <end position="747"/>
    </location>
</feature>
<evidence type="ECO:0000259" key="4">
    <source>
        <dbReference type="SMART" id="SM00237"/>
    </source>
</evidence>
<dbReference type="SMART" id="SM00135">
    <property type="entry name" value="LY"/>
    <property type="match status" value="6"/>
</dbReference>
<dbReference type="Pfam" id="PF17164">
    <property type="entry name" value="DUF5122"/>
    <property type="match status" value="5"/>
</dbReference>
<dbReference type="SUPFAM" id="SSF63829">
    <property type="entry name" value="Calcium-dependent phosphotriesterase"/>
    <property type="match status" value="1"/>
</dbReference>
<dbReference type="GO" id="GO:0016020">
    <property type="term" value="C:membrane"/>
    <property type="evidence" value="ECO:0007669"/>
    <property type="project" value="InterPro"/>
</dbReference>
<evidence type="ECO:0000256" key="2">
    <source>
        <dbReference type="ARBA" id="ARBA00022737"/>
    </source>
</evidence>
<keyword evidence="1" id="KW-0732">Signal</keyword>
<dbReference type="InterPro" id="IPR011042">
    <property type="entry name" value="6-blade_b-propeller_TolB-like"/>
</dbReference>
<dbReference type="Pfam" id="PF00058">
    <property type="entry name" value="Ldl_recept_b"/>
    <property type="match status" value="1"/>
</dbReference>
<dbReference type="GO" id="GO:0007154">
    <property type="term" value="P:cell communication"/>
    <property type="evidence" value="ECO:0007669"/>
    <property type="project" value="InterPro"/>
</dbReference>
<sequence length="1384" mass="149431">MLSYHSRSEYGSLFNFFLVLTLCLIAGPKAQGEIFWTEGGTVRVLVQETGESREVVTYASDPVGIAVDSLNNKIYWTDRGFNTINRANFDGSDIETLISSNEFDSTAIALDTAAGKMYWVENDLQKIRRANLDGTSMETIIRTFDIPSGLAVDVVNGLIYWSNSAQEIRIANIDGSDSRQIIDSRSFVDLEGLSLSSSANKLYFCDSGAGTIYQANLDGSVVEPLITGLGQPVDVAYDPARDKIIWVDREIGSLMEADSDGHNIIELEDVNDPRGLAIASQPTPSFLVVDYYAARIYEVDPTTGNTIEVSEDNALRGPTEIVTSPEGRVFIANLNGGDILEFDPGTRTVLSFASGGYLRGPIGIDFDAEGNLIVADRSSSSLIRIDLETQKQDLITQGNLISNPFDVAVDQNGDFLVTNGNTNSIIKVESDSGIQSVISSAGNFNFPDDIIVLRDGRILVSDLDNGRIIEVDPEDGTQTIIASGGYLNSPNSLTELDSGELLVADGRNGLIRIDLNSSPSQTLIADGGHFHVPEGATVINGSPIYSARFIQSEVTLAEGSSIDVEVSYNYGPAGAPPAELEFSIEADNPAWLNGVNFSETSVLFPEDDSLTVWMNLSNDDILNGERQIRLRMTSAEPSLYVGNNETITINLQDTDESGTVFFGQSQAVLHEGDEYLDLKVKRNINDPGALAVPVRTVDGSATSGADYQSLDTVVTFPEGVYEQTVRLDGPPVTSEVKPLRDFSLEFYNPESGVSLGTPDAVTIIVNDRDDAGSLDPNFRVTDTNLNTRGFSFLEVLSNGAIATNLYDSTTRLTTLRLLNPDGSFDPDFAFTSGRDKSVSVILELPDGKFLVGGQDLVGKQDIVLLNSDGSVDPTFTHYSESPSSNASVNAMIRMPDGKIIVASRSGCYDHYIYRIHTDGDLDPSFQVGHFTASKCTLFRNLWALPDGKILLAGSIGTYDGQAGPVIRLHPNGAVDTTFISATPQSWVADMVIQPDGKILISSWSGTYADKLVRLMPDGSLDESFQIPNTERPHREISEVMLLPNGQILVIGDLIHPETGEEMVIQRLNSNGSVDTSFSLLTTSYTTLKSIGLAPDGSVYVSGTFSSLDGYEISNFAKLNQPDIPSAGRLEMELSELTVEEDELQASLRIARIGSTDGTVGAYYTTISNGMADSYDFTPVSGSVIFADGEAYQMVSVPIANDGITEGSESFAVTLFGLTGGAVPGSPESTVVSIHDSSLTYAEWRLLHYGSATSSAGDPDYQPGNGPWSNFAHYSFGTDPLNSTGNPAREPRGFLSKIAGEGQNPYLQLSFYYSAASAGVRYEIEESRDLSEWTSIWNSEEDSNFESPLVVANPVGESGWVTIRSAAEISSETHSFLRVRMTILP</sequence>
<dbReference type="EMBL" id="JACHVA010000035">
    <property type="protein sequence ID" value="MBC2600758.1"/>
    <property type="molecule type" value="Genomic_DNA"/>
</dbReference>
<dbReference type="PANTHER" id="PTHR46513">
    <property type="entry name" value="VITELLOGENIN RECEPTOR-LIKE PROTEIN-RELATED-RELATED"/>
    <property type="match status" value="1"/>
</dbReference>
<accession>A0A7X1AVH5</accession>
<evidence type="ECO:0000313" key="5">
    <source>
        <dbReference type="EMBL" id="MBC2600758.1"/>
    </source>
</evidence>
<keyword evidence="2" id="KW-0677">Repeat</keyword>
<dbReference type="InterPro" id="IPR000033">
    <property type="entry name" value="LDLR_classB_rpt"/>
</dbReference>
<dbReference type="InterPro" id="IPR011041">
    <property type="entry name" value="Quinoprot_gluc/sorb_DH_b-prop"/>
</dbReference>
<keyword evidence="6" id="KW-1185">Reference proteome</keyword>
<dbReference type="Gene3D" id="2.40.10.500">
    <property type="match status" value="1"/>
</dbReference>
<protein>
    <recommendedName>
        <fullName evidence="4">Calx-beta domain-containing protein</fullName>
    </recommendedName>
</protein>
<dbReference type="SUPFAM" id="SSF101898">
    <property type="entry name" value="NHL repeat"/>
    <property type="match status" value="1"/>
</dbReference>
<name>A0A7X1AVH5_9BACT</name>
<dbReference type="Pfam" id="PF03160">
    <property type="entry name" value="Calx-beta"/>
    <property type="match status" value="2"/>
</dbReference>
<comment type="caution">
    <text evidence="5">The sequence shown here is derived from an EMBL/GenBank/DDBJ whole genome shotgun (WGS) entry which is preliminary data.</text>
</comment>
<dbReference type="SUPFAM" id="SSF63825">
    <property type="entry name" value="YWTD domain"/>
    <property type="match status" value="1"/>
</dbReference>
<reference evidence="5 6" key="1">
    <citation type="submission" date="2020-07" db="EMBL/GenBank/DDBJ databases">
        <authorList>
            <person name="Feng X."/>
        </authorList>
    </citation>
    <scope>NUCLEOTIDE SEQUENCE [LARGE SCALE GENOMIC DNA]</scope>
    <source>
        <strain evidence="5 6">JCM14086</strain>
    </source>
</reference>
<dbReference type="Proteomes" id="UP000525652">
    <property type="component" value="Unassembled WGS sequence"/>
</dbReference>
<dbReference type="InterPro" id="IPR038081">
    <property type="entry name" value="CalX-like_sf"/>
</dbReference>
<keyword evidence="3" id="KW-0106">Calcium</keyword>
<dbReference type="Gene3D" id="2.60.40.2030">
    <property type="match status" value="2"/>
</dbReference>
<dbReference type="SUPFAM" id="SSF141072">
    <property type="entry name" value="CalX-like"/>
    <property type="match status" value="2"/>
</dbReference>
<dbReference type="InterPro" id="IPR003644">
    <property type="entry name" value="Calx_beta"/>
</dbReference>
<evidence type="ECO:0000313" key="6">
    <source>
        <dbReference type="Proteomes" id="UP000525652"/>
    </source>
</evidence>
<gene>
    <name evidence="5" type="ORF">H5P30_03065</name>
</gene>
<dbReference type="InterPro" id="IPR050778">
    <property type="entry name" value="Cueball_EGF_LRP_Nidogen"/>
</dbReference>
<organism evidence="5 6">
    <name type="scientific">Puniceicoccus vermicola</name>
    <dbReference type="NCBI Taxonomy" id="388746"/>
    <lineage>
        <taxon>Bacteria</taxon>
        <taxon>Pseudomonadati</taxon>
        <taxon>Verrucomicrobiota</taxon>
        <taxon>Opitutia</taxon>
        <taxon>Puniceicoccales</taxon>
        <taxon>Puniceicoccaceae</taxon>
        <taxon>Puniceicoccus</taxon>
    </lineage>
</organism>
<dbReference type="Gene3D" id="2.80.10.50">
    <property type="match status" value="3"/>
</dbReference>
<evidence type="ECO:0000256" key="3">
    <source>
        <dbReference type="ARBA" id="ARBA00022837"/>
    </source>
</evidence>
<dbReference type="InterPro" id="IPR013431">
    <property type="entry name" value="Delta_60_rpt"/>
</dbReference>
<dbReference type="SUPFAM" id="SSF50952">
    <property type="entry name" value="Soluble quinoprotein glucose dehydrogenase"/>
    <property type="match status" value="1"/>
</dbReference>
<dbReference type="CDD" id="cd05819">
    <property type="entry name" value="NHL"/>
    <property type="match status" value="1"/>
</dbReference>
<evidence type="ECO:0000256" key="1">
    <source>
        <dbReference type="ARBA" id="ARBA00022729"/>
    </source>
</evidence>
<dbReference type="RefSeq" id="WP_185691498.1">
    <property type="nucleotide sequence ID" value="NZ_JACHVA010000035.1"/>
</dbReference>
<feature type="domain" description="Calx-beta" evidence="4">
    <location>
        <begin position="1116"/>
        <end position="1215"/>
    </location>
</feature>